<dbReference type="GeneID" id="9681525"/>
<evidence type="ECO:0000313" key="3">
    <source>
        <dbReference type="EMBL" id="EEH59807.1"/>
    </source>
</evidence>
<feature type="transmembrane region" description="Helical" evidence="1">
    <location>
        <begin position="313"/>
        <end position="334"/>
    </location>
</feature>
<dbReference type="OMA" id="DTVFVPW"/>
<keyword evidence="4" id="KW-1185">Reference proteome</keyword>
<dbReference type="InterPro" id="IPR012171">
    <property type="entry name" value="Fatty_acid_desaturase"/>
</dbReference>
<feature type="domain" description="Fatty acid desaturase" evidence="2">
    <location>
        <begin position="136"/>
        <end position="409"/>
    </location>
</feature>
<dbReference type="STRING" id="564608.C1MKR5"/>
<feature type="transmembrane region" description="Helical" evidence="1">
    <location>
        <begin position="287"/>
        <end position="306"/>
    </location>
</feature>
<evidence type="ECO:0000313" key="4">
    <source>
        <dbReference type="Proteomes" id="UP000001876"/>
    </source>
</evidence>
<dbReference type="AlphaFoldDB" id="C1MKR5"/>
<dbReference type="EMBL" id="GG663736">
    <property type="protein sequence ID" value="EEH59807.1"/>
    <property type="molecule type" value="Genomic_DNA"/>
</dbReference>
<dbReference type="CDD" id="cd03507">
    <property type="entry name" value="Delta12-FADS-like"/>
    <property type="match status" value="1"/>
</dbReference>
<dbReference type="GO" id="GO:0016491">
    <property type="term" value="F:oxidoreductase activity"/>
    <property type="evidence" value="ECO:0007669"/>
    <property type="project" value="InterPro"/>
</dbReference>
<evidence type="ECO:0000256" key="1">
    <source>
        <dbReference type="SAM" id="Phobius"/>
    </source>
</evidence>
<dbReference type="Pfam" id="PF00487">
    <property type="entry name" value="FA_desaturase"/>
    <property type="match status" value="1"/>
</dbReference>
<dbReference type="InterPro" id="IPR005804">
    <property type="entry name" value="FA_desaturase_dom"/>
</dbReference>
<evidence type="ECO:0000259" key="2">
    <source>
        <dbReference type="Pfam" id="PF00487"/>
    </source>
</evidence>
<reference evidence="3 4" key="1">
    <citation type="journal article" date="2009" name="Science">
        <title>Green evolution and dynamic adaptations revealed by genomes of the marine picoeukaryotes Micromonas.</title>
        <authorList>
            <person name="Worden A.Z."/>
            <person name="Lee J.H."/>
            <person name="Mock T."/>
            <person name="Rouze P."/>
            <person name="Simmons M.P."/>
            <person name="Aerts A.L."/>
            <person name="Allen A.E."/>
            <person name="Cuvelier M.L."/>
            <person name="Derelle E."/>
            <person name="Everett M.V."/>
            <person name="Foulon E."/>
            <person name="Grimwood J."/>
            <person name="Gundlach H."/>
            <person name="Henrissat B."/>
            <person name="Napoli C."/>
            <person name="McDonald S.M."/>
            <person name="Parker M.S."/>
            <person name="Rombauts S."/>
            <person name="Salamov A."/>
            <person name="Von Dassow P."/>
            <person name="Badger J.H."/>
            <person name="Coutinho P.M."/>
            <person name="Demir E."/>
            <person name="Dubchak I."/>
            <person name="Gentemann C."/>
            <person name="Eikrem W."/>
            <person name="Gready J.E."/>
            <person name="John U."/>
            <person name="Lanier W."/>
            <person name="Lindquist E.A."/>
            <person name="Lucas S."/>
            <person name="Mayer K.F."/>
            <person name="Moreau H."/>
            <person name="Not F."/>
            <person name="Otillar R."/>
            <person name="Panaud O."/>
            <person name="Pangilinan J."/>
            <person name="Paulsen I."/>
            <person name="Piegu B."/>
            <person name="Poliakov A."/>
            <person name="Robbens S."/>
            <person name="Schmutz J."/>
            <person name="Toulza E."/>
            <person name="Wyss T."/>
            <person name="Zelensky A."/>
            <person name="Zhou K."/>
            <person name="Armbrust E.V."/>
            <person name="Bhattacharya D."/>
            <person name="Goodenough U.W."/>
            <person name="Van de Peer Y."/>
            <person name="Grigoriev I.V."/>
        </authorList>
    </citation>
    <scope>NUCLEOTIDE SEQUENCE [LARGE SCALE GENOMIC DNA]</scope>
    <source>
        <strain evidence="3 4">CCMP1545</strain>
    </source>
</reference>
<protein>
    <submittedName>
        <fullName evidence="3">Plastidial delta 12 fatty acid desaturase</fullName>
    </submittedName>
</protein>
<dbReference type="PANTHER" id="PTHR32100">
    <property type="entry name" value="OMEGA-6 FATTY ACID DESATURASE, CHLOROPLASTIC"/>
    <property type="match status" value="1"/>
</dbReference>
<keyword evidence="1" id="KW-0472">Membrane</keyword>
<dbReference type="KEGG" id="mpp:MICPUCDRAFT_70877"/>
<organism evidence="4">
    <name type="scientific">Micromonas pusilla (strain CCMP1545)</name>
    <name type="common">Picoplanktonic green alga</name>
    <dbReference type="NCBI Taxonomy" id="564608"/>
    <lineage>
        <taxon>Eukaryota</taxon>
        <taxon>Viridiplantae</taxon>
        <taxon>Chlorophyta</taxon>
        <taxon>Mamiellophyceae</taxon>
        <taxon>Mamiellales</taxon>
        <taxon>Mamiellaceae</taxon>
        <taxon>Micromonas</taxon>
    </lineage>
</organism>
<dbReference type="GO" id="GO:0006629">
    <property type="term" value="P:lipid metabolic process"/>
    <property type="evidence" value="ECO:0007669"/>
    <property type="project" value="InterPro"/>
</dbReference>
<dbReference type="BRENDA" id="1.14.19.3">
    <property type="organism ID" value="13579"/>
</dbReference>
<sequence length="458" mass="50660">MYGFDHAYSPVSKLAPLSRLSSNVRCARFYRASTAHRLGPDRRSARGLRARQPSTITAAAVSFDDIPRSGLNGKALMFPPKKDFPTRAEVLSSIPEDCFKKDTGKSMFYAAISTLMTFGCGVLGYLYIPLSLNFWPVWLAYAAVTGTIATGCWVVAHECGHNAFSDNRFIQDLVGYTLHSLLLVPYFSWQRSHAVHHSRTNHLTEGETHVPYIKGERKGTLNLNLHDSIGEGPFAFVQLFAHLIFGWPAYLLTGATGGSARGITNHFLPMINSGPVELFPGSWKNKVWWSDVGVAGVCVVLASLLSQVGLSTVAALYFGPYMFVNVWLVLYTWLQHTDTDVPHLASSEWSYIKGAFLTIDRPYGALFDFLHHRIGSTHVAHHVECAIPHYNALKATDSLKAQFPSLYLYDSTPIASALWRVASKCVAVEQRDTGRDILWTFSDKKSPLHSTAASNSIA</sequence>
<proteinExistence type="predicted"/>
<dbReference type="RefSeq" id="XP_003056431.1">
    <property type="nucleotide sequence ID" value="XM_003056385.1"/>
</dbReference>
<gene>
    <name evidence="3" type="primary">FAD6</name>
    <name evidence="3" type="ORF">MICPUCDRAFT_70877</name>
</gene>
<feature type="transmembrane region" description="Helical" evidence="1">
    <location>
        <begin position="108"/>
        <end position="128"/>
    </location>
</feature>
<keyword evidence="1" id="KW-0812">Transmembrane</keyword>
<dbReference type="Proteomes" id="UP000001876">
    <property type="component" value="Unassembled WGS sequence"/>
</dbReference>
<feature type="transmembrane region" description="Helical" evidence="1">
    <location>
        <begin position="134"/>
        <end position="157"/>
    </location>
</feature>
<name>C1MKR5_MICPC</name>
<dbReference type="eggNOG" id="ENOG502QQNB">
    <property type="taxonomic scope" value="Eukaryota"/>
</dbReference>
<dbReference type="OrthoDB" id="1461976at2759"/>
<keyword evidence="1" id="KW-1133">Transmembrane helix</keyword>
<accession>C1MKR5</accession>